<evidence type="ECO:0000256" key="3">
    <source>
        <dbReference type="PROSITE-ProRule" id="PRU00023"/>
    </source>
</evidence>
<evidence type="ECO:0000313" key="5">
    <source>
        <dbReference type="Proteomes" id="UP000027195"/>
    </source>
</evidence>
<dbReference type="InterPro" id="IPR050745">
    <property type="entry name" value="Multifunctional_regulatory"/>
</dbReference>
<evidence type="ECO:0000256" key="2">
    <source>
        <dbReference type="ARBA" id="ARBA00023043"/>
    </source>
</evidence>
<dbReference type="PANTHER" id="PTHR24189">
    <property type="entry name" value="MYOTROPHIN"/>
    <property type="match status" value="1"/>
</dbReference>
<dbReference type="OrthoDB" id="194358at2759"/>
<dbReference type="PROSITE" id="PS50088">
    <property type="entry name" value="ANK_REPEAT"/>
    <property type="match status" value="5"/>
</dbReference>
<dbReference type="PROSITE" id="PS50297">
    <property type="entry name" value="ANK_REP_REGION"/>
    <property type="match status" value="5"/>
</dbReference>
<dbReference type="Gene3D" id="1.25.40.20">
    <property type="entry name" value="Ankyrin repeat-containing domain"/>
    <property type="match status" value="3"/>
</dbReference>
<keyword evidence="2 3" id="KW-0040">ANK repeat</keyword>
<organism evidence="4 5">
    <name type="scientific">Botryobasidium botryosum (strain FD-172 SS1)</name>
    <dbReference type="NCBI Taxonomy" id="930990"/>
    <lineage>
        <taxon>Eukaryota</taxon>
        <taxon>Fungi</taxon>
        <taxon>Dikarya</taxon>
        <taxon>Basidiomycota</taxon>
        <taxon>Agaricomycotina</taxon>
        <taxon>Agaricomycetes</taxon>
        <taxon>Cantharellales</taxon>
        <taxon>Botryobasidiaceae</taxon>
        <taxon>Botryobasidium</taxon>
    </lineage>
</organism>
<protein>
    <submittedName>
        <fullName evidence="4">Uncharacterized protein</fullName>
    </submittedName>
</protein>
<proteinExistence type="predicted"/>
<dbReference type="InterPro" id="IPR036770">
    <property type="entry name" value="Ankyrin_rpt-contain_sf"/>
</dbReference>
<keyword evidence="5" id="KW-1185">Reference proteome</keyword>
<feature type="repeat" description="ANK" evidence="3">
    <location>
        <begin position="130"/>
        <end position="168"/>
    </location>
</feature>
<dbReference type="Pfam" id="PF00023">
    <property type="entry name" value="Ank"/>
    <property type="match status" value="1"/>
</dbReference>
<dbReference type="SUPFAM" id="SSF48403">
    <property type="entry name" value="Ankyrin repeat"/>
    <property type="match status" value="1"/>
</dbReference>
<name>A0A067M208_BOTB1</name>
<accession>A0A067M208</accession>
<reference evidence="5" key="1">
    <citation type="journal article" date="2014" name="Proc. Natl. Acad. Sci. U.S.A.">
        <title>Extensive sampling of basidiomycete genomes demonstrates inadequacy of the white-rot/brown-rot paradigm for wood decay fungi.</title>
        <authorList>
            <person name="Riley R."/>
            <person name="Salamov A.A."/>
            <person name="Brown D.W."/>
            <person name="Nagy L.G."/>
            <person name="Floudas D."/>
            <person name="Held B.W."/>
            <person name="Levasseur A."/>
            <person name="Lombard V."/>
            <person name="Morin E."/>
            <person name="Otillar R."/>
            <person name="Lindquist E.A."/>
            <person name="Sun H."/>
            <person name="LaButti K.M."/>
            <person name="Schmutz J."/>
            <person name="Jabbour D."/>
            <person name="Luo H."/>
            <person name="Baker S.E."/>
            <person name="Pisabarro A.G."/>
            <person name="Walton J.D."/>
            <person name="Blanchette R.A."/>
            <person name="Henrissat B."/>
            <person name="Martin F."/>
            <person name="Cullen D."/>
            <person name="Hibbett D.S."/>
            <person name="Grigoriev I.V."/>
        </authorList>
    </citation>
    <scope>NUCLEOTIDE SEQUENCE [LARGE SCALE GENOMIC DNA]</scope>
    <source>
        <strain evidence="5">FD-172 SS1</strain>
    </source>
</reference>
<dbReference type="Proteomes" id="UP000027195">
    <property type="component" value="Unassembled WGS sequence"/>
</dbReference>
<evidence type="ECO:0000256" key="1">
    <source>
        <dbReference type="ARBA" id="ARBA00022737"/>
    </source>
</evidence>
<dbReference type="InterPro" id="IPR002110">
    <property type="entry name" value="Ankyrin_rpt"/>
</dbReference>
<gene>
    <name evidence="4" type="ORF">BOTBODRAFT_118274</name>
</gene>
<feature type="repeat" description="ANK" evidence="3">
    <location>
        <begin position="169"/>
        <end position="205"/>
    </location>
</feature>
<dbReference type="SMART" id="SM00248">
    <property type="entry name" value="ANK"/>
    <property type="match status" value="8"/>
</dbReference>
<feature type="repeat" description="ANK" evidence="3">
    <location>
        <begin position="206"/>
        <end position="241"/>
    </location>
</feature>
<feature type="repeat" description="ANK" evidence="3">
    <location>
        <begin position="93"/>
        <end position="129"/>
    </location>
</feature>
<feature type="repeat" description="ANK" evidence="3">
    <location>
        <begin position="242"/>
        <end position="274"/>
    </location>
</feature>
<dbReference type="EMBL" id="KL198087">
    <property type="protein sequence ID" value="KDQ08740.1"/>
    <property type="molecule type" value="Genomic_DNA"/>
</dbReference>
<dbReference type="STRING" id="930990.A0A067M208"/>
<evidence type="ECO:0000313" key="4">
    <source>
        <dbReference type="EMBL" id="KDQ08740.1"/>
    </source>
</evidence>
<dbReference type="PRINTS" id="PR01415">
    <property type="entry name" value="ANKYRIN"/>
</dbReference>
<dbReference type="HOGENOM" id="CLU_714873_0_0_1"/>
<keyword evidence="1" id="KW-0677">Repeat</keyword>
<dbReference type="AlphaFoldDB" id="A0A067M208"/>
<dbReference type="InParanoid" id="A0A067M208"/>
<sequence>MAGPDFIPKIKYLIEAGANVNALDEDGRTPLATYLLHSLAVPDVRVVQVLLEAGTDPNCGLCLDWSLSKQHPSPEVVRLLIRYGADVHKVHSDGQTPLHALCRGDAVDQADVLFAILLDLGVDTNAKDKDGRTPLHMACDQSRRPRGVIPSLIKLLVTAGVEVNAADNSGSTPLHLLVSYKHGSNLVAAVDILVAAAADINATDERGCTPLHLAALHGNPLAIERLIVLLKAGADINARDYKARTPLHHAARLGTPGIAEQLVSLGADVDASDQQGNTPFTLAARAGSYEGILELLKAGVSVPEVAIEVSFAMATSLRP</sequence>
<dbReference type="Pfam" id="PF12796">
    <property type="entry name" value="Ank_2"/>
    <property type="match status" value="2"/>
</dbReference>
<dbReference type="PANTHER" id="PTHR24189:SF50">
    <property type="entry name" value="ANKYRIN REPEAT AND SOCS BOX PROTEIN 2"/>
    <property type="match status" value="1"/>
</dbReference>